<evidence type="ECO:0000313" key="1">
    <source>
        <dbReference type="EMBL" id="MBW7573079.1"/>
    </source>
</evidence>
<evidence type="ECO:0000313" key="2">
    <source>
        <dbReference type="Proteomes" id="UP000719942"/>
    </source>
</evidence>
<proteinExistence type="predicted"/>
<dbReference type="InterPro" id="IPR036291">
    <property type="entry name" value="NAD(P)-bd_dom_sf"/>
</dbReference>
<keyword evidence="2" id="KW-1185">Reference proteome</keyword>
<dbReference type="Pfam" id="PF12953">
    <property type="entry name" value="DUF3842"/>
    <property type="match status" value="1"/>
</dbReference>
<gene>
    <name evidence="1" type="ORF">J5W02_09660</name>
</gene>
<dbReference type="InterPro" id="IPR024208">
    <property type="entry name" value="DUF3842"/>
</dbReference>
<comment type="caution">
    <text evidence="1">The sequence shown here is derived from an EMBL/GenBank/DDBJ whole genome shotgun (WGS) entry which is preliminary data.</text>
</comment>
<reference evidence="1 2" key="1">
    <citation type="submission" date="2021-03" db="EMBL/GenBank/DDBJ databases">
        <title>Caproiciproducens sp. nov. isolated from feces of cow.</title>
        <authorList>
            <person name="Choi J.-Y."/>
        </authorList>
    </citation>
    <scope>NUCLEOTIDE SEQUENCE [LARGE SCALE GENOMIC DNA]</scope>
    <source>
        <strain evidence="1 2">AGMB10547</strain>
    </source>
</reference>
<accession>A0ABS7DP39</accession>
<dbReference type="Proteomes" id="UP000719942">
    <property type="component" value="Unassembled WGS sequence"/>
</dbReference>
<sequence length="136" mass="13721">MKIVVIDGQGGGIGRSIVEKLKEELPGAELIAVGTNALATSSMLRAGADAGATGENAVIYNCAHADIIAGPMGIILVNAMLGEISPAMAQAVSGSRAEKVLVPVSACGVYVAGVEEKPMSRYIEIAVAAIRKICGA</sequence>
<protein>
    <submittedName>
        <fullName evidence="1">DUF3842 family protein</fullName>
    </submittedName>
</protein>
<dbReference type="SUPFAM" id="SSF51735">
    <property type="entry name" value="NAD(P)-binding Rossmann-fold domains"/>
    <property type="match status" value="1"/>
</dbReference>
<name>A0ABS7DP39_9FIRM</name>
<organism evidence="1 2">
    <name type="scientific">Caproiciproducens faecalis</name>
    <dbReference type="NCBI Taxonomy" id="2820301"/>
    <lineage>
        <taxon>Bacteria</taxon>
        <taxon>Bacillati</taxon>
        <taxon>Bacillota</taxon>
        <taxon>Clostridia</taxon>
        <taxon>Eubacteriales</taxon>
        <taxon>Acutalibacteraceae</taxon>
        <taxon>Caproiciproducens</taxon>
    </lineage>
</organism>
<dbReference type="RefSeq" id="WP_219965479.1">
    <property type="nucleotide sequence ID" value="NZ_JAGFNZ010000003.1"/>
</dbReference>
<dbReference type="EMBL" id="JAGFNZ010000003">
    <property type="protein sequence ID" value="MBW7573079.1"/>
    <property type="molecule type" value="Genomic_DNA"/>
</dbReference>